<dbReference type="InterPro" id="IPR006224">
    <property type="entry name" value="PsdUridine_synth_RluA-like_CS"/>
</dbReference>
<dbReference type="CDD" id="cd02869">
    <property type="entry name" value="PseudoU_synth_RluA_like"/>
    <property type="match status" value="1"/>
</dbReference>
<dbReference type="GO" id="GO:0000455">
    <property type="term" value="P:enzyme-directed rRNA pseudouridine synthesis"/>
    <property type="evidence" value="ECO:0007669"/>
    <property type="project" value="TreeGrafter"/>
</dbReference>
<dbReference type="PROSITE" id="PS01129">
    <property type="entry name" value="PSI_RLU"/>
    <property type="match status" value="1"/>
</dbReference>
<dbReference type="Pfam" id="PF00849">
    <property type="entry name" value="PseudoU_synth_2"/>
    <property type="match status" value="1"/>
</dbReference>
<feature type="domain" description="Pseudouridine synthase RsuA/RluA-like" evidence="10">
    <location>
        <begin position="21"/>
        <end position="167"/>
    </location>
</feature>
<keyword evidence="4 9" id="KW-0413">Isomerase</keyword>
<dbReference type="KEGG" id="orb:IPMB12_09285"/>
<dbReference type="Proteomes" id="UP000501168">
    <property type="component" value="Chromosome"/>
</dbReference>
<evidence type="ECO:0000256" key="1">
    <source>
        <dbReference type="ARBA" id="ARBA00010876"/>
    </source>
</evidence>
<proteinExistence type="inferred from homology"/>
<evidence type="ECO:0000256" key="4">
    <source>
        <dbReference type="ARBA" id="ARBA00023235"/>
    </source>
</evidence>
<evidence type="ECO:0000313" key="11">
    <source>
        <dbReference type="EMBL" id="QIQ21855.1"/>
    </source>
</evidence>
<dbReference type="AlphaFoldDB" id="A0A6G9IC99"/>
<protein>
    <recommendedName>
        <fullName evidence="9">Pseudouridine synthase</fullName>
        <ecNumber evidence="9">5.4.99.-</ecNumber>
    </recommendedName>
</protein>
<dbReference type="GO" id="GO:0003723">
    <property type="term" value="F:RNA binding"/>
    <property type="evidence" value="ECO:0007669"/>
    <property type="project" value="InterPro"/>
</dbReference>
<keyword evidence="3" id="KW-0819">tRNA processing</keyword>
<comment type="catalytic activity">
    <reaction evidence="5">
        <text>uridine(32) in tRNA = pseudouridine(32) in tRNA</text>
        <dbReference type="Rhea" id="RHEA:42544"/>
        <dbReference type="Rhea" id="RHEA-COMP:10107"/>
        <dbReference type="Rhea" id="RHEA-COMP:10108"/>
        <dbReference type="ChEBI" id="CHEBI:65314"/>
        <dbReference type="ChEBI" id="CHEBI:65315"/>
        <dbReference type="EC" id="5.4.99.28"/>
    </reaction>
</comment>
<evidence type="ECO:0000256" key="7">
    <source>
        <dbReference type="ARBA" id="ARBA00037305"/>
    </source>
</evidence>
<dbReference type="GO" id="GO:0160142">
    <property type="term" value="F:23S rRNA pseudouridine(746) synthase activity"/>
    <property type="evidence" value="ECO:0007669"/>
    <property type="project" value="UniProtKB-EC"/>
</dbReference>
<comment type="function">
    <text evidence="7">Dual specificity enzyme that catalyzes the synthesis of pseudouridine from uracil-746 in 23S ribosomal RNA and from uracil-32 in the anticodon stem and loop of transfer RNAs.</text>
</comment>
<dbReference type="InterPro" id="IPR020103">
    <property type="entry name" value="PsdUridine_synth_cat_dom_sf"/>
</dbReference>
<gene>
    <name evidence="11" type="primary">rluA</name>
    <name evidence="11" type="ORF">IPMB12_09285</name>
</gene>
<evidence type="ECO:0000259" key="10">
    <source>
        <dbReference type="Pfam" id="PF00849"/>
    </source>
</evidence>
<dbReference type="InParanoid" id="A0A6G9IC99"/>
<accession>A0A6G9IC99</accession>
<dbReference type="EMBL" id="CP050253">
    <property type="protein sequence ID" value="QIQ21855.1"/>
    <property type="molecule type" value="Genomic_DNA"/>
</dbReference>
<dbReference type="NCBIfam" id="TIGR00005">
    <property type="entry name" value="rluA_subfam"/>
    <property type="match status" value="1"/>
</dbReference>
<evidence type="ECO:0000256" key="2">
    <source>
        <dbReference type="ARBA" id="ARBA00022552"/>
    </source>
</evidence>
<dbReference type="PANTHER" id="PTHR21600">
    <property type="entry name" value="MITOCHONDRIAL RNA PSEUDOURIDINE SYNTHASE"/>
    <property type="match status" value="1"/>
</dbReference>
<dbReference type="Gene3D" id="3.30.2350.10">
    <property type="entry name" value="Pseudouridine synthase"/>
    <property type="match status" value="1"/>
</dbReference>
<dbReference type="EC" id="5.4.99.-" evidence="9"/>
<keyword evidence="12" id="KW-1185">Reference proteome</keyword>
<dbReference type="GO" id="GO:0160151">
    <property type="term" value="F:tRNA pseudouridine(32) synthase activity"/>
    <property type="evidence" value="ECO:0007669"/>
    <property type="project" value="UniProtKB-EC"/>
</dbReference>
<dbReference type="InterPro" id="IPR050188">
    <property type="entry name" value="RluA_PseudoU_synthase"/>
</dbReference>
<evidence type="ECO:0000256" key="6">
    <source>
        <dbReference type="ARBA" id="ARBA00036916"/>
    </source>
</evidence>
<dbReference type="FunFam" id="3.30.2350.10:FF:000005">
    <property type="entry name" value="Pseudouridine synthase"/>
    <property type="match status" value="1"/>
</dbReference>
<evidence type="ECO:0000313" key="12">
    <source>
        <dbReference type="Proteomes" id="UP000501168"/>
    </source>
</evidence>
<reference evidence="11 12" key="1">
    <citation type="submission" date="2020-03" db="EMBL/GenBank/DDBJ databases">
        <title>Complete genome sequence of Orbus sp. IPMB12 (BCRC 80908).</title>
        <authorList>
            <person name="Lo W.-S."/>
            <person name="Chang T.-H."/>
            <person name="Kuo C.-H."/>
        </authorList>
    </citation>
    <scope>NUCLEOTIDE SEQUENCE [LARGE SCALE GENOMIC DNA]</scope>
    <source>
        <strain evidence="11 12">IPMB12</strain>
    </source>
</reference>
<evidence type="ECO:0000256" key="3">
    <source>
        <dbReference type="ARBA" id="ARBA00022694"/>
    </source>
</evidence>
<dbReference type="InterPro" id="IPR006225">
    <property type="entry name" value="PsdUridine_synth_RluC/D"/>
</dbReference>
<keyword evidence="2" id="KW-0698">rRNA processing</keyword>
<comment type="catalytic activity">
    <reaction evidence="6">
        <text>uridine(746) in 23S rRNA = pseudouridine(746) in 23S rRNA</text>
        <dbReference type="Rhea" id="RHEA:42548"/>
        <dbReference type="Rhea" id="RHEA-COMP:10109"/>
        <dbReference type="Rhea" id="RHEA-COMP:10110"/>
        <dbReference type="ChEBI" id="CHEBI:65314"/>
        <dbReference type="ChEBI" id="CHEBI:65315"/>
        <dbReference type="EC" id="5.4.99.29"/>
    </reaction>
</comment>
<evidence type="ECO:0000256" key="9">
    <source>
        <dbReference type="RuleBase" id="RU362028"/>
    </source>
</evidence>
<dbReference type="PANTHER" id="PTHR21600:SF91">
    <property type="entry name" value="DUAL-SPECIFICITY RNA PSEUDOURIDINE SYNTHASE RLUA"/>
    <property type="match status" value="1"/>
</dbReference>
<dbReference type="SUPFAM" id="SSF55120">
    <property type="entry name" value="Pseudouridine synthase"/>
    <property type="match status" value="1"/>
</dbReference>
<comment type="catalytic activity">
    <reaction evidence="9">
        <text>a uridine in RNA = a pseudouridine in RNA</text>
        <dbReference type="Rhea" id="RHEA:48348"/>
        <dbReference type="Rhea" id="RHEA-COMP:12068"/>
        <dbReference type="Rhea" id="RHEA-COMP:12069"/>
        <dbReference type="ChEBI" id="CHEBI:65314"/>
        <dbReference type="ChEBI" id="CHEBI:65315"/>
    </reaction>
</comment>
<feature type="active site" evidence="8">
    <location>
        <position position="61"/>
    </location>
</feature>
<dbReference type="NCBIfam" id="NF007543">
    <property type="entry name" value="PRK10158.1"/>
    <property type="match status" value="1"/>
</dbReference>
<comment type="function">
    <text evidence="9">Responsible for synthesis of pseudouridine from uracil.</text>
</comment>
<organism evidence="11 12">
    <name type="scientific">Zophobihabitans entericus</name>
    <dbReference type="NCBI Taxonomy" id="1635327"/>
    <lineage>
        <taxon>Bacteria</taxon>
        <taxon>Pseudomonadati</taxon>
        <taxon>Pseudomonadota</taxon>
        <taxon>Gammaproteobacteria</taxon>
        <taxon>Orbales</taxon>
        <taxon>Orbaceae</taxon>
        <taxon>Zophobihabitans</taxon>
    </lineage>
</organism>
<dbReference type="InterPro" id="IPR006145">
    <property type="entry name" value="PsdUridine_synth_RsuA/RluA"/>
</dbReference>
<sequence length="216" mass="24829">MLLEYNPPTSPWLNILYQDEHIVVVNKQSGLLSVPGAQFPDSIITRLQRDFTFVESVHRLDMATSGIMVVALTKEAERELKRQFREREPKKYYIARVFGHLEHDLGSVDLPLICDWPNRPKQKVCFEHGKKAFTEYQVISRDSDNTTRVKLIPFTGRSHQLRVHMQSLGHAILGDKFYATPEGLAMAKRLQLHAQSLSITHPKTGERVTFTCEPDF</sequence>
<comment type="similarity">
    <text evidence="1 9">Belongs to the pseudouridine synthase RluA family.</text>
</comment>
<name>A0A6G9IC99_9GAMM</name>
<evidence type="ECO:0000256" key="5">
    <source>
        <dbReference type="ARBA" id="ARBA00036184"/>
    </source>
</evidence>
<dbReference type="RefSeq" id="WP_166917074.1">
    <property type="nucleotide sequence ID" value="NZ_CP050253.1"/>
</dbReference>
<dbReference type="FunCoup" id="A0A6G9IC99">
    <property type="interactions" value="165"/>
</dbReference>
<evidence type="ECO:0000256" key="8">
    <source>
        <dbReference type="PIRSR" id="PIRSR606225-1"/>
    </source>
</evidence>
<dbReference type="GO" id="GO:0008033">
    <property type="term" value="P:tRNA processing"/>
    <property type="evidence" value="ECO:0007669"/>
    <property type="project" value="UniProtKB-KW"/>
</dbReference>